<evidence type="ECO:0000259" key="5">
    <source>
        <dbReference type="PROSITE" id="PS50850"/>
    </source>
</evidence>
<dbReference type="InterPro" id="IPR036259">
    <property type="entry name" value="MFS_trans_sf"/>
</dbReference>
<dbReference type="PROSITE" id="PS50850">
    <property type="entry name" value="MFS"/>
    <property type="match status" value="1"/>
</dbReference>
<organism evidence="6 7">
    <name type="scientific">Rhizobium tropici</name>
    <dbReference type="NCBI Taxonomy" id="398"/>
    <lineage>
        <taxon>Bacteria</taxon>
        <taxon>Pseudomonadati</taxon>
        <taxon>Pseudomonadota</taxon>
        <taxon>Alphaproteobacteria</taxon>
        <taxon>Hyphomicrobiales</taxon>
        <taxon>Rhizobiaceae</taxon>
        <taxon>Rhizobium/Agrobacterium group</taxon>
        <taxon>Rhizobium</taxon>
    </lineage>
</organism>
<protein>
    <submittedName>
        <fullName evidence="6">MFS family arabinose efflux permease</fullName>
    </submittedName>
</protein>
<feature type="transmembrane region" description="Helical" evidence="4">
    <location>
        <begin position="329"/>
        <end position="348"/>
    </location>
</feature>
<feature type="transmembrane region" description="Helical" evidence="4">
    <location>
        <begin position="152"/>
        <end position="172"/>
    </location>
</feature>
<dbReference type="Gene3D" id="1.20.1250.20">
    <property type="entry name" value="MFS general substrate transporter like domains"/>
    <property type="match status" value="1"/>
</dbReference>
<keyword evidence="2 4" id="KW-1133">Transmembrane helix</keyword>
<feature type="transmembrane region" description="Helical" evidence="4">
    <location>
        <begin position="230"/>
        <end position="250"/>
    </location>
</feature>
<feature type="transmembrane region" description="Helical" evidence="4">
    <location>
        <begin position="354"/>
        <end position="372"/>
    </location>
</feature>
<evidence type="ECO:0000256" key="1">
    <source>
        <dbReference type="ARBA" id="ARBA00022692"/>
    </source>
</evidence>
<evidence type="ECO:0000256" key="4">
    <source>
        <dbReference type="SAM" id="Phobius"/>
    </source>
</evidence>
<feature type="transmembrane region" description="Helical" evidence="4">
    <location>
        <begin position="122"/>
        <end position="140"/>
    </location>
</feature>
<evidence type="ECO:0000313" key="6">
    <source>
        <dbReference type="EMBL" id="MBB6493916.1"/>
    </source>
</evidence>
<name>A0ABR6R426_RHITR</name>
<feature type="transmembrane region" description="Helical" evidence="4">
    <location>
        <begin position="89"/>
        <end position="110"/>
    </location>
</feature>
<feature type="transmembrane region" description="Helical" evidence="4">
    <location>
        <begin position="262"/>
        <end position="282"/>
    </location>
</feature>
<evidence type="ECO:0000256" key="3">
    <source>
        <dbReference type="ARBA" id="ARBA00023136"/>
    </source>
</evidence>
<gene>
    <name evidence="6" type="ORF">GGD45_004350</name>
</gene>
<proteinExistence type="predicted"/>
<dbReference type="Proteomes" id="UP000526625">
    <property type="component" value="Unassembled WGS sequence"/>
</dbReference>
<dbReference type="CDD" id="cd17324">
    <property type="entry name" value="MFS_NepI_like"/>
    <property type="match status" value="1"/>
</dbReference>
<evidence type="ECO:0000313" key="7">
    <source>
        <dbReference type="Proteomes" id="UP000526625"/>
    </source>
</evidence>
<reference evidence="6 7" key="1">
    <citation type="submission" date="2020-08" db="EMBL/GenBank/DDBJ databases">
        <title>Genomic Encyclopedia of Type Strains, Phase IV (KMG-V): Genome sequencing to study the core and pangenomes of soil and plant-associated prokaryotes.</title>
        <authorList>
            <person name="Whitman W."/>
        </authorList>
    </citation>
    <scope>NUCLEOTIDE SEQUENCE [LARGE SCALE GENOMIC DNA]</scope>
    <source>
        <strain evidence="6 7">SEMIA 4059</strain>
    </source>
</reference>
<dbReference type="RefSeq" id="WP_244441487.1">
    <property type="nucleotide sequence ID" value="NZ_JACHBF010000013.1"/>
</dbReference>
<feature type="transmembrane region" description="Helical" evidence="4">
    <location>
        <begin position="35"/>
        <end position="57"/>
    </location>
</feature>
<dbReference type="InterPro" id="IPR020846">
    <property type="entry name" value="MFS_dom"/>
</dbReference>
<keyword evidence="1 4" id="KW-0812">Transmembrane</keyword>
<feature type="transmembrane region" description="Helical" evidence="4">
    <location>
        <begin position="64"/>
        <end position="83"/>
    </location>
</feature>
<dbReference type="EMBL" id="JACHBF010000013">
    <property type="protein sequence ID" value="MBB6493916.1"/>
    <property type="molecule type" value="Genomic_DNA"/>
</dbReference>
<feature type="transmembrane region" description="Helical" evidence="4">
    <location>
        <begin position="199"/>
        <end position="218"/>
    </location>
</feature>
<dbReference type="Pfam" id="PF07690">
    <property type="entry name" value="MFS_1"/>
    <property type="match status" value="1"/>
</dbReference>
<dbReference type="PANTHER" id="PTHR42910:SF1">
    <property type="entry name" value="MAJOR FACILITATOR SUPERFAMILY (MFS) PROFILE DOMAIN-CONTAINING PROTEIN"/>
    <property type="match status" value="1"/>
</dbReference>
<sequence>MLFAIAGGIAVGNLYWAQPLLTEIATALQVSTGTIGLLVTMTQIGYAVGVLLIVPLGDMLPRRSLIPAVMACSALALLSGALSPSFTTLAAALAAVGMTTVAGQLLTPLAGDLATPEERGKVVGTIVSGLLAGILLSRTVSGVLSDAFGWRVVYAVAALCTLLMAVVLWFVIPAEPPRPRVAYGKLILSIFQIVGRYRIVQVTLLIGALAFSVFTLFWTGLTYLLSAPPYSYSVSQIGLVGLVGLAGALAARRVGRFHDRGWSVAVTGLALCLATASLLIAMVGTSSILLVLLAVLLLDVAIQAVNVLNQSRILSVDPASRSRLNTAFVACNFIGGALGSALSGPLWSWGGWRALMLCGVSLTLLALALWFGGRETLDTTSVDRSGT</sequence>
<keyword evidence="7" id="KW-1185">Reference proteome</keyword>
<comment type="caution">
    <text evidence="6">The sequence shown here is derived from an EMBL/GenBank/DDBJ whole genome shotgun (WGS) entry which is preliminary data.</text>
</comment>
<accession>A0ABR6R426</accession>
<dbReference type="InterPro" id="IPR011701">
    <property type="entry name" value="MFS"/>
</dbReference>
<evidence type="ECO:0000256" key="2">
    <source>
        <dbReference type="ARBA" id="ARBA00022989"/>
    </source>
</evidence>
<dbReference type="SUPFAM" id="SSF103473">
    <property type="entry name" value="MFS general substrate transporter"/>
    <property type="match status" value="1"/>
</dbReference>
<feature type="domain" description="Major facilitator superfamily (MFS) profile" evidence="5">
    <location>
        <begin position="1"/>
        <end position="377"/>
    </location>
</feature>
<keyword evidence="3 4" id="KW-0472">Membrane</keyword>
<feature type="transmembrane region" description="Helical" evidence="4">
    <location>
        <begin position="288"/>
        <end position="308"/>
    </location>
</feature>
<dbReference type="PANTHER" id="PTHR42910">
    <property type="entry name" value="TRANSPORTER SCO4007-RELATED"/>
    <property type="match status" value="1"/>
</dbReference>